<dbReference type="SUPFAM" id="SSF55811">
    <property type="entry name" value="Nudix"/>
    <property type="match status" value="1"/>
</dbReference>
<dbReference type="RefSeq" id="WP_342676316.1">
    <property type="nucleotide sequence ID" value="NZ_JBCGCU010000002.1"/>
</dbReference>
<evidence type="ECO:0000256" key="5">
    <source>
        <dbReference type="ARBA" id="ARBA00022801"/>
    </source>
</evidence>
<evidence type="ECO:0000256" key="6">
    <source>
        <dbReference type="RuleBase" id="RU364043"/>
    </source>
</evidence>
<comment type="similarity">
    <text evidence="2 6">Belongs to the Nudix hydrolase family. NudJ subfamily.</text>
</comment>
<dbReference type="EC" id="3.6.1.-" evidence="6"/>
<evidence type="ECO:0000256" key="3">
    <source>
        <dbReference type="ARBA" id="ARBA00011245"/>
    </source>
</evidence>
<comment type="subunit">
    <text evidence="3 6">Monomer.</text>
</comment>
<dbReference type="GO" id="GO:0016787">
    <property type="term" value="F:hydrolase activity"/>
    <property type="evidence" value="ECO:0007669"/>
    <property type="project" value="UniProtKB-KW"/>
</dbReference>
<dbReference type="InterPro" id="IPR000086">
    <property type="entry name" value="NUDIX_hydrolase_dom"/>
</dbReference>
<dbReference type="PROSITE" id="PS51462">
    <property type="entry name" value="NUDIX"/>
    <property type="match status" value="1"/>
</dbReference>
<keyword evidence="5 6" id="KW-0378">Hydrolase</keyword>
<evidence type="ECO:0000256" key="4">
    <source>
        <dbReference type="ARBA" id="ARBA00015552"/>
    </source>
</evidence>
<dbReference type="Pfam" id="PF00293">
    <property type="entry name" value="NUDIX"/>
    <property type="match status" value="1"/>
</dbReference>
<reference evidence="8 9" key="1">
    <citation type="submission" date="2024-03" db="EMBL/GenBank/DDBJ databases">
        <title>Pseudoalteromonas qingdaonensis sp. nov., isolated from the intestines of marine benthic organisms.</title>
        <authorList>
            <person name="Lin X."/>
            <person name="Fang S."/>
            <person name="Hu X."/>
        </authorList>
    </citation>
    <scope>NUCLEOTIDE SEQUENCE [LARGE SCALE GENOMIC DNA]</scope>
    <source>
        <strain evidence="8 9">YIC-827</strain>
    </source>
</reference>
<evidence type="ECO:0000313" key="8">
    <source>
        <dbReference type="EMBL" id="MEM0514509.1"/>
    </source>
</evidence>
<dbReference type="PANTHER" id="PTHR43046">
    <property type="entry name" value="GDP-MANNOSE MANNOSYL HYDROLASE"/>
    <property type="match status" value="1"/>
</dbReference>
<evidence type="ECO:0000256" key="1">
    <source>
        <dbReference type="ARBA" id="ARBA00001946"/>
    </source>
</evidence>
<feature type="domain" description="Nudix hydrolase" evidence="7">
    <location>
        <begin position="1"/>
        <end position="132"/>
    </location>
</feature>
<evidence type="ECO:0000259" key="7">
    <source>
        <dbReference type="PROSITE" id="PS51462"/>
    </source>
</evidence>
<evidence type="ECO:0000313" key="9">
    <source>
        <dbReference type="Proteomes" id="UP001447008"/>
    </source>
</evidence>
<dbReference type="Proteomes" id="UP001447008">
    <property type="component" value="Unassembled WGS sequence"/>
</dbReference>
<protein>
    <recommendedName>
        <fullName evidence="4 6">Phosphatase NudJ</fullName>
        <ecNumber evidence="6">3.6.1.-</ecNumber>
    </recommendedName>
</protein>
<comment type="cofactor">
    <cofactor evidence="1 6">
        <name>Mg(2+)</name>
        <dbReference type="ChEBI" id="CHEBI:18420"/>
    </cofactor>
</comment>
<organism evidence="8 9">
    <name type="scientific">Pseudoalteromonas qingdaonensis</name>
    <dbReference type="NCBI Taxonomy" id="3131913"/>
    <lineage>
        <taxon>Bacteria</taxon>
        <taxon>Pseudomonadati</taxon>
        <taxon>Pseudomonadota</taxon>
        <taxon>Gammaproteobacteria</taxon>
        <taxon>Alteromonadales</taxon>
        <taxon>Pseudoalteromonadaceae</taxon>
        <taxon>Pseudoalteromonas</taxon>
    </lineage>
</organism>
<keyword evidence="6" id="KW-0460">Magnesium</keyword>
<sequence length="147" mass="16685">MYRPNVTVAMVLKSGDRYLMVQERDKLSGEVVFNQPAGHLEENESLLQACTRELYEETGITAAPLGLVGIYSLQAKNGVHYLRFCFYGELEQCLEPKPQDADIMTCHWLTHEEIQSLALRSELVRQCIDDSQSRPLIPLSHLSYQVG</sequence>
<dbReference type="PROSITE" id="PS00893">
    <property type="entry name" value="NUDIX_BOX"/>
    <property type="match status" value="1"/>
</dbReference>
<dbReference type="InterPro" id="IPR015797">
    <property type="entry name" value="NUDIX_hydrolase-like_dom_sf"/>
</dbReference>
<dbReference type="EMBL" id="JBCGCU010000002">
    <property type="protein sequence ID" value="MEM0514509.1"/>
    <property type="molecule type" value="Genomic_DNA"/>
</dbReference>
<name>A0ABU9MT90_9GAMM</name>
<accession>A0ABU9MT90</accession>
<dbReference type="Gene3D" id="3.90.79.10">
    <property type="entry name" value="Nucleoside Triphosphate Pyrophosphohydrolase"/>
    <property type="match status" value="1"/>
</dbReference>
<comment type="caution">
    <text evidence="8">The sequence shown here is derived from an EMBL/GenBank/DDBJ whole genome shotgun (WGS) entry which is preliminary data.</text>
</comment>
<dbReference type="CDD" id="cd03675">
    <property type="entry name" value="NUDIX_Hydrolase"/>
    <property type="match status" value="1"/>
</dbReference>
<evidence type="ECO:0000256" key="2">
    <source>
        <dbReference type="ARBA" id="ARBA00007608"/>
    </source>
</evidence>
<keyword evidence="9" id="KW-1185">Reference proteome</keyword>
<dbReference type="PANTHER" id="PTHR43046:SF14">
    <property type="entry name" value="MUTT_NUDIX FAMILY PROTEIN"/>
    <property type="match status" value="1"/>
</dbReference>
<dbReference type="InterPro" id="IPR033713">
    <property type="entry name" value="NudJ"/>
</dbReference>
<gene>
    <name evidence="6" type="primary">nudJ</name>
    <name evidence="8" type="ORF">WCN91_03495</name>
</gene>
<dbReference type="InterPro" id="IPR020084">
    <property type="entry name" value="NUDIX_hydrolase_CS"/>
</dbReference>
<proteinExistence type="inferred from homology"/>